<dbReference type="RefSeq" id="XP_053591724.1">
    <property type="nucleotide sequence ID" value="XM_053723079.1"/>
</dbReference>
<dbReference type="Proteomes" id="UP000483820">
    <property type="component" value="Chromosome I"/>
</dbReference>
<dbReference type="InterPro" id="IPR001810">
    <property type="entry name" value="F-box_dom"/>
</dbReference>
<evidence type="ECO:0000259" key="1">
    <source>
        <dbReference type="PROSITE" id="PS50181"/>
    </source>
</evidence>
<evidence type="ECO:0000313" key="2">
    <source>
        <dbReference type="EMBL" id="KAF1769869.1"/>
    </source>
</evidence>
<accession>A0A6A5HQ99</accession>
<dbReference type="InterPro" id="IPR012885">
    <property type="entry name" value="F-box_Sdz-33"/>
</dbReference>
<gene>
    <name evidence="2" type="ORF">GCK72_001686</name>
</gene>
<organism evidence="2 3">
    <name type="scientific">Caenorhabditis remanei</name>
    <name type="common">Caenorhabditis vulgaris</name>
    <dbReference type="NCBI Taxonomy" id="31234"/>
    <lineage>
        <taxon>Eukaryota</taxon>
        <taxon>Metazoa</taxon>
        <taxon>Ecdysozoa</taxon>
        <taxon>Nematoda</taxon>
        <taxon>Chromadorea</taxon>
        <taxon>Rhabditida</taxon>
        <taxon>Rhabditina</taxon>
        <taxon>Rhabditomorpha</taxon>
        <taxon>Rhabditoidea</taxon>
        <taxon>Rhabditidae</taxon>
        <taxon>Peloderinae</taxon>
        <taxon>Caenorhabditis</taxon>
    </lineage>
</organism>
<dbReference type="CTD" id="9817776"/>
<dbReference type="AlphaFoldDB" id="A0A6A5HQ99"/>
<dbReference type="KEGG" id="crq:GCK72_001686"/>
<dbReference type="EMBL" id="WUAV01000001">
    <property type="protein sequence ID" value="KAF1769869.1"/>
    <property type="molecule type" value="Genomic_DNA"/>
</dbReference>
<dbReference type="GeneID" id="9817776"/>
<dbReference type="PANTHER" id="PTHR21503:SF48">
    <property type="entry name" value="F-BOX ASSOCIATED DOMAIN-CONTAINING PROTEIN-RELATED"/>
    <property type="match status" value="1"/>
</dbReference>
<reference evidence="2 3" key="1">
    <citation type="submission" date="2019-12" db="EMBL/GenBank/DDBJ databases">
        <title>Chromosome-level assembly of the Caenorhabditis remanei genome.</title>
        <authorList>
            <person name="Teterina A.A."/>
            <person name="Willis J.H."/>
            <person name="Phillips P.C."/>
        </authorList>
    </citation>
    <scope>NUCLEOTIDE SEQUENCE [LARGE SCALE GENOMIC DNA]</scope>
    <source>
        <strain evidence="2 3">PX506</strain>
        <tissue evidence="2">Whole organism</tissue>
    </source>
</reference>
<dbReference type="PANTHER" id="PTHR21503">
    <property type="entry name" value="F-BOX-CONTAINING HYPOTHETICAL PROTEIN C.ELEGANS"/>
    <property type="match status" value="1"/>
</dbReference>
<proteinExistence type="predicted"/>
<sequence length="335" mass="40106">MEAVEPISVKPFPLFSLPAIPFYDILKEMRSVDVFALTLTSKKSQNCLRKQMYLQMNVVKNRWAGMELKYKKTDSKYLSISVNSEYHPEPTNTWKVGKYRIPIKDGGDYINFIWKHQIETHQFLAQAICEAFRIKNLSFHVEYEYGYEATWKLFDNILKFRNHLKVPIFQFKITSLYLNMSIYSDMLDRLSDTPRLIITGDSYQNFTYDHQRPYPKEYLEIDHAEWIRLKDLMLLLKCKQVRLHHVMYVTDRDWNTFLVKWMEGCKLVQINIYGNVIDFDVILGKIPRKPNKNFWICRDNMDVQLENCYEIEREDGTKLYVAKDDHNLILFNNKE</sequence>
<evidence type="ECO:0000313" key="3">
    <source>
        <dbReference type="Proteomes" id="UP000483820"/>
    </source>
</evidence>
<protein>
    <recommendedName>
        <fullName evidence="1">F-box domain-containing protein</fullName>
    </recommendedName>
</protein>
<feature type="domain" description="F-box" evidence="1">
    <location>
        <begin position="11"/>
        <end position="56"/>
    </location>
</feature>
<comment type="caution">
    <text evidence="2">The sequence shown here is derived from an EMBL/GenBank/DDBJ whole genome shotgun (WGS) entry which is preliminary data.</text>
</comment>
<name>A0A6A5HQ99_CAERE</name>
<dbReference type="Pfam" id="PF07735">
    <property type="entry name" value="FBA_2"/>
    <property type="match status" value="1"/>
</dbReference>
<dbReference type="PROSITE" id="PS50181">
    <property type="entry name" value="FBOX"/>
    <property type="match status" value="1"/>
</dbReference>